<keyword evidence="6" id="KW-1185">Reference proteome</keyword>
<dbReference type="PANTHER" id="PTHR42788">
    <property type="entry name" value="TAURINE IMPORT ATP-BINDING PROTEIN-RELATED"/>
    <property type="match status" value="1"/>
</dbReference>
<dbReference type="AlphaFoldDB" id="A0A7I8DH83"/>
<gene>
    <name evidence="5" type="ORF">bsdcttw_09090</name>
</gene>
<evidence type="ECO:0000313" key="6">
    <source>
        <dbReference type="Proteomes" id="UP000515703"/>
    </source>
</evidence>
<dbReference type="Proteomes" id="UP000515703">
    <property type="component" value="Chromosome"/>
</dbReference>
<proteinExistence type="predicted"/>
<dbReference type="CDD" id="cd03293">
    <property type="entry name" value="ABC_NrtD_SsuB_transporters"/>
    <property type="match status" value="1"/>
</dbReference>
<dbReference type="InterPro" id="IPR050166">
    <property type="entry name" value="ABC_transporter_ATP-bind"/>
</dbReference>
<sequence>MERLTAENISVSYGGIKIIDDISIELHKGEIVSLLGASGVGKTTLFNVLSGLLIPDQGAVLIDSENITGKTGKLSYMLQKDMLLPFKTIVDNVALPLVIKGKKKKEARAVAASFFEEFGLSGTESKYPKQLSGGMRQRAALLRTYLFSDQVALLDEPFSALDTITKGNMHQWYLGVMESIKLSTLFITHDIDEAILLSDRIYIMAGKPGHIVEELIMKEKKPRSEDFLVSDEFIRYKKHISMLLKQNEEKSQ</sequence>
<evidence type="ECO:0000256" key="2">
    <source>
        <dbReference type="ARBA" id="ARBA00022741"/>
    </source>
</evidence>
<reference evidence="5 6" key="2">
    <citation type="submission" date="2020-08" db="EMBL/GenBank/DDBJ databases">
        <authorList>
            <person name="Ueki A."/>
            <person name="Tonouchi A."/>
        </authorList>
    </citation>
    <scope>NUCLEOTIDE SEQUENCE [LARGE SCALE GENOMIC DNA]</scope>
    <source>
        <strain evidence="5 6">CTTW</strain>
    </source>
</reference>
<evidence type="ECO:0000256" key="1">
    <source>
        <dbReference type="ARBA" id="ARBA00022448"/>
    </source>
</evidence>
<dbReference type="EMBL" id="AP023368">
    <property type="protein sequence ID" value="BCJ97868.1"/>
    <property type="molecule type" value="Genomic_DNA"/>
</dbReference>
<accession>A0A7I8DH83</accession>
<dbReference type="KEGG" id="acht:bsdcttw_09090"/>
<evidence type="ECO:0000259" key="4">
    <source>
        <dbReference type="PROSITE" id="PS50893"/>
    </source>
</evidence>
<keyword evidence="1" id="KW-0813">Transport</keyword>
<dbReference type="GO" id="GO:0005524">
    <property type="term" value="F:ATP binding"/>
    <property type="evidence" value="ECO:0007669"/>
    <property type="project" value="UniProtKB-KW"/>
</dbReference>
<name>A0A7I8DH83_9FIRM</name>
<organism evidence="5 6">
    <name type="scientific">Anaerocolumna chitinilytica</name>
    <dbReference type="NCBI Taxonomy" id="1727145"/>
    <lineage>
        <taxon>Bacteria</taxon>
        <taxon>Bacillati</taxon>
        <taxon>Bacillota</taxon>
        <taxon>Clostridia</taxon>
        <taxon>Lachnospirales</taxon>
        <taxon>Lachnospiraceae</taxon>
        <taxon>Anaerocolumna</taxon>
    </lineage>
</organism>
<dbReference type="SUPFAM" id="SSF52540">
    <property type="entry name" value="P-loop containing nucleoside triphosphate hydrolases"/>
    <property type="match status" value="1"/>
</dbReference>
<dbReference type="InterPro" id="IPR027417">
    <property type="entry name" value="P-loop_NTPase"/>
</dbReference>
<dbReference type="InterPro" id="IPR003593">
    <property type="entry name" value="AAA+_ATPase"/>
</dbReference>
<dbReference type="PROSITE" id="PS00211">
    <property type="entry name" value="ABC_TRANSPORTER_1"/>
    <property type="match status" value="1"/>
</dbReference>
<dbReference type="RefSeq" id="WP_185258247.1">
    <property type="nucleotide sequence ID" value="NZ_AP023368.1"/>
</dbReference>
<dbReference type="Pfam" id="PF00005">
    <property type="entry name" value="ABC_tran"/>
    <property type="match status" value="1"/>
</dbReference>
<dbReference type="PROSITE" id="PS50893">
    <property type="entry name" value="ABC_TRANSPORTER_2"/>
    <property type="match status" value="1"/>
</dbReference>
<dbReference type="GO" id="GO:0016887">
    <property type="term" value="F:ATP hydrolysis activity"/>
    <property type="evidence" value="ECO:0007669"/>
    <property type="project" value="InterPro"/>
</dbReference>
<reference evidence="5 6" key="1">
    <citation type="submission" date="2020-08" db="EMBL/GenBank/DDBJ databases">
        <title>Draft genome sequencing of an Anaerocolumna strain isolated from anoxic soil subjected to BSD treatment.</title>
        <authorList>
            <person name="Uek A."/>
            <person name="Tonouchi A."/>
        </authorList>
    </citation>
    <scope>NUCLEOTIDE SEQUENCE [LARGE SCALE GENOMIC DNA]</scope>
    <source>
        <strain evidence="5 6">CTTW</strain>
    </source>
</reference>
<keyword evidence="2" id="KW-0547">Nucleotide-binding</keyword>
<dbReference type="Gene3D" id="3.40.50.300">
    <property type="entry name" value="P-loop containing nucleotide triphosphate hydrolases"/>
    <property type="match status" value="1"/>
</dbReference>
<keyword evidence="3 5" id="KW-0067">ATP-binding</keyword>
<protein>
    <submittedName>
        <fullName evidence="5">Nitrate ABC transporter ATP-binding protein</fullName>
    </submittedName>
</protein>
<dbReference type="InterPro" id="IPR017871">
    <property type="entry name" value="ABC_transporter-like_CS"/>
</dbReference>
<evidence type="ECO:0000256" key="3">
    <source>
        <dbReference type="ARBA" id="ARBA00022840"/>
    </source>
</evidence>
<dbReference type="InterPro" id="IPR003439">
    <property type="entry name" value="ABC_transporter-like_ATP-bd"/>
</dbReference>
<evidence type="ECO:0000313" key="5">
    <source>
        <dbReference type="EMBL" id="BCJ97868.1"/>
    </source>
</evidence>
<dbReference type="PANTHER" id="PTHR42788:SF2">
    <property type="entry name" value="ABC TRANSPORTER ATP-BINDING PROTEIN"/>
    <property type="match status" value="1"/>
</dbReference>
<feature type="domain" description="ABC transporter" evidence="4">
    <location>
        <begin position="4"/>
        <end position="231"/>
    </location>
</feature>
<dbReference type="SMART" id="SM00382">
    <property type="entry name" value="AAA"/>
    <property type="match status" value="1"/>
</dbReference>